<feature type="domain" description="Response regulatory" evidence="8">
    <location>
        <begin position="3"/>
        <end position="114"/>
    </location>
</feature>
<dbReference type="Proteomes" id="UP000293637">
    <property type="component" value="Unassembled WGS sequence"/>
</dbReference>
<dbReference type="PANTHER" id="PTHR48111:SF40">
    <property type="entry name" value="PHOSPHATE REGULON TRANSCRIPTIONAL REGULATORY PROTEIN PHOB"/>
    <property type="match status" value="1"/>
</dbReference>
<dbReference type="InterPro" id="IPR036388">
    <property type="entry name" value="WH-like_DNA-bd_sf"/>
</dbReference>
<dbReference type="SUPFAM" id="SSF52172">
    <property type="entry name" value="CheY-like"/>
    <property type="match status" value="1"/>
</dbReference>
<keyword evidence="3" id="KW-0805">Transcription regulation</keyword>
<feature type="modified residue" description="4-aspartylphosphate" evidence="6">
    <location>
        <position position="51"/>
    </location>
</feature>
<keyword evidence="2" id="KW-0902">Two-component regulatory system</keyword>
<keyword evidence="4 7" id="KW-0238">DNA-binding</keyword>
<evidence type="ECO:0000313" key="12">
    <source>
        <dbReference type="Proteomes" id="UP000293637"/>
    </source>
</evidence>
<gene>
    <name evidence="11" type="ORF">EQ812_05735</name>
    <name evidence="10" type="ORF">FO454_03380</name>
</gene>
<feature type="DNA-binding region" description="OmpR/PhoB-type" evidence="7">
    <location>
        <begin position="124"/>
        <end position="221"/>
    </location>
</feature>
<dbReference type="Gene3D" id="3.40.50.2300">
    <property type="match status" value="1"/>
</dbReference>
<dbReference type="AlphaFoldDB" id="A0A292DHC4"/>
<dbReference type="EMBL" id="CP041722">
    <property type="protein sequence ID" value="QEX38019.1"/>
    <property type="molecule type" value="Genomic_DNA"/>
</dbReference>
<reference evidence="11 12" key="1">
    <citation type="journal article" date="2019" name="Sci. Transl. Med.">
        <title>Quorum sensing between bacterial species on the skin protects against epidermal injury in atopic dermatitis.</title>
        <authorList>
            <person name="Williams M.R."/>
        </authorList>
    </citation>
    <scope>NUCLEOTIDE SEQUENCE [LARGE SCALE GENOMIC DNA]</scope>
    <source>
        <strain evidence="11 12">E7</strain>
    </source>
</reference>
<dbReference type="GO" id="GO:0000976">
    <property type="term" value="F:transcription cis-regulatory region binding"/>
    <property type="evidence" value="ECO:0007669"/>
    <property type="project" value="TreeGrafter"/>
</dbReference>
<dbReference type="CDD" id="cd17574">
    <property type="entry name" value="REC_OmpR"/>
    <property type="match status" value="1"/>
</dbReference>
<dbReference type="InterPro" id="IPR039420">
    <property type="entry name" value="WalR-like"/>
</dbReference>
<dbReference type="GeneID" id="58090801"/>
<dbReference type="GO" id="GO:0000156">
    <property type="term" value="F:phosphorelay response regulator activity"/>
    <property type="evidence" value="ECO:0007669"/>
    <property type="project" value="TreeGrafter"/>
</dbReference>
<dbReference type="Proteomes" id="UP000325462">
    <property type="component" value="Chromosome"/>
</dbReference>
<dbReference type="CDD" id="cd00383">
    <property type="entry name" value="trans_reg_C"/>
    <property type="match status" value="1"/>
</dbReference>
<organism evidence="11 12">
    <name type="scientific">Staphylococcus lugdunensis</name>
    <dbReference type="NCBI Taxonomy" id="28035"/>
    <lineage>
        <taxon>Bacteria</taxon>
        <taxon>Bacillati</taxon>
        <taxon>Bacillota</taxon>
        <taxon>Bacilli</taxon>
        <taxon>Bacillales</taxon>
        <taxon>Staphylococcaceae</taxon>
        <taxon>Staphylococcus</taxon>
    </lineage>
</organism>
<dbReference type="GO" id="GO:0006355">
    <property type="term" value="P:regulation of DNA-templated transcription"/>
    <property type="evidence" value="ECO:0007669"/>
    <property type="project" value="InterPro"/>
</dbReference>
<evidence type="ECO:0000256" key="3">
    <source>
        <dbReference type="ARBA" id="ARBA00023015"/>
    </source>
</evidence>
<evidence type="ECO:0000256" key="2">
    <source>
        <dbReference type="ARBA" id="ARBA00023012"/>
    </source>
</evidence>
<keyword evidence="5" id="KW-0804">Transcription</keyword>
<evidence type="ECO:0000313" key="10">
    <source>
        <dbReference type="EMBL" id="QEX38019.1"/>
    </source>
</evidence>
<accession>A0A292DHC4</accession>
<evidence type="ECO:0000256" key="5">
    <source>
        <dbReference type="ARBA" id="ARBA00023163"/>
    </source>
</evidence>
<dbReference type="GO" id="GO:0005829">
    <property type="term" value="C:cytosol"/>
    <property type="evidence" value="ECO:0007669"/>
    <property type="project" value="TreeGrafter"/>
</dbReference>
<evidence type="ECO:0000259" key="9">
    <source>
        <dbReference type="PROSITE" id="PS51755"/>
    </source>
</evidence>
<feature type="domain" description="OmpR/PhoB-type" evidence="9">
    <location>
        <begin position="124"/>
        <end position="221"/>
    </location>
</feature>
<dbReference type="Pfam" id="PF00486">
    <property type="entry name" value="Trans_reg_C"/>
    <property type="match status" value="1"/>
</dbReference>
<dbReference type="Pfam" id="PF00072">
    <property type="entry name" value="Response_reg"/>
    <property type="match status" value="1"/>
</dbReference>
<sequence>MYNIMIVDDEENIVSFIQESLKLEGFKTTVAYNGREALEKINEHIHLIILDIKMPYSDGFEVAQSLSQSNIPIIFLTAKDNLDTRLKCFSLGAKDYIAKPFYMEELIVRIENILTQNNSYSKNKNIKKTKDLIINYDTFSVYAGDHLLDITRTEFEIIKLLSLNSNFYFSKDQIYDSINFNKIGNTQVVSEHIRKIRKKLHQYSDFEYIDTKWGVGYKWLE</sequence>
<keyword evidence="13" id="KW-1185">Reference proteome</keyword>
<keyword evidence="1 6" id="KW-0597">Phosphoprotein</keyword>
<proteinExistence type="predicted"/>
<dbReference type="SMART" id="SM00862">
    <property type="entry name" value="Trans_reg_C"/>
    <property type="match status" value="1"/>
</dbReference>
<dbReference type="GO" id="GO:0032993">
    <property type="term" value="C:protein-DNA complex"/>
    <property type="evidence" value="ECO:0007669"/>
    <property type="project" value="TreeGrafter"/>
</dbReference>
<dbReference type="OMA" id="MYNIMIV"/>
<protein>
    <submittedName>
        <fullName evidence="11">Response regulator transcription factor</fullName>
    </submittedName>
</protein>
<evidence type="ECO:0000256" key="7">
    <source>
        <dbReference type="PROSITE-ProRule" id="PRU01091"/>
    </source>
</evidence>
<evidence type="ECO:0000256" key="4">
    <source>
        <dbReference type="ARBA" id="ARBA00023125"/>
    </source>
</evidence>
<evidence type="ECO:0000256" key="6">
    <source>
        <dbReference type="PROSITE-ProRule" id="PRU00169"/>
    </source>
</evidence>
<evidence type="ECO:0000256" key="1">
    <source>
        <dbReference type="ARBA" id="ARBA00022553"/>
    </source>
</evidence>
<dbReference type="Gene3D" id="1.10.10.10">
    <property type="entry name" value="Winged helix-like DNA-binding domain superfamily/Winged helix DNA-binding domain"/>
    <property type="match status" value="1"/>
</dbReference>
<evidence type="ECO:0000313" key="11">
    <source>
        <dbReference type="EMBL" id="TBW72476.1"/>
    </source>
</evidence>
<evidence type="ECO:0000259" key="8">
    <source>
        <dbReference type="PROSITE" id="PS50110"/>
    </source>
</evidence>
<dbReference type="InterPro" id="IPR001789">
    <property type="entry name" value="Sig_transdc_resp-reg_receiver"/>
</dbReference>
<dbReference type="PANTHER" id="PTHR48111">
    <property type="entry name" value="REGULATOR OF RPOS"/>
    <property type="match status" value="1"/>
</dbReference>
<dbReference type="InterPro" id="IPR011006">
    <property type="entry name" value="CheY-like_superfamily"/>
</dbReference>
<dbReference type="PROSITE" id="PS51755">
    <property type="entry name" value="OMPR_PHOB"/>
    <property type="match status" value="1"/>
</dbReference>
<dbReference type="EMBL" id="SCHB01000003">
    <property type="protein sequence ID" value="TBW72476.1"/>
    <property type="molecule type" value="Genomic_DNA"/>
</dbReference>
<dbReference type="InterPro" id="IPR001867">
    <property type="entry name" value="OmpR/PhoB-type_DNA-bd"/>
</dbReference>
<reference evidence="10 13" key="2">
    <citation type="submission" date="2019-07" db="EMBL/GenBank/DDBJ databases">
        <title>Comparative genome analysis of staphylococcus lugdunensis shows clonal complex-dependent diversity of the putative virulence factor, ess/type vii locus.</title>
        <authorList>
            <person name="Lebeurre J."/>
            <person name="Dahyot S."/>
            <person name="Diene S."/>
            <person name="Paulay A."/>
            <person name="Aubourg M."/>
            <person name="Argemi X."/>
            <person name="Giard J.-C."/>
            <person name="Tournier I."/>
            <person name="Francois P."/>
            <person name="Pestel-Caron M."/>
        </authorList>
    </citation>
    <scope>NUCLEOTIDE SEQUENCE [LARGE SCALE GENOMIC DNA]</scope>
    <source>
        <strain evidence="10 13">SL13</strain>
    </source>
</reference>
<evidence type="ECO:0000313" key="13">
    <source>
        <dbReference type="Proteomes" id="UP000325462"/>
    </source>
</evidence>
<name>A0A292DHC4_STALU</name>
<dbReference type="PROSITE" id="PS50110">
    <property type="entry name" value="RESPONSE_REGULATORY"/>
    <property type="match status" value="1"/>
</dbReference>
<dbReference type="SMART" id="SM00448">
    <property type="entry name" value="REC"/>
    <property type="match status" value="1"/>
</dbReference>
<dbReference type="RefSeq" id="WP_002460964.1">
    <property type="nucleotide sequence ID" value="NZ_AP021848.1"/>
</dbReference>